<organism evidence="2 3">
    <name type="scientific">Ricinus communis</name>
    <name type="common">Castor bean</name>
    <dbReference type="NCBI Taxonomy" id="3988"/>
    <lineage>
        <taxon>Eukaryota</taxon>
        <taxon>Viridiplantae</taxon>
        <taxon>Streptophyta</taxon>
        <taxon>Embryophyta</taxon>
        <taxon>Tracheophyta</taxon>
        <taxon>Spermatophyta</taxon>
        <taxon>Magnoliopsida</taxon>
        <taxon>eudicotyledons</taxon>
        <taxon>Gunneridae</taxon>
        <taxon>Pentapetalae</taxon>
        <taxon>rosids</taxon>
        <taxon>fabids</taxon>
        <taxon>Malpighiales</taxon>
        <taxon>Euphorbiaceae</taxon>
        <taxon>Acalyphoideae</taxon>
        <taxon>Acalypheae</taxon>
        <taxon>Ricinus</taxon>
    </lineage>
</organism>
<dbReference type="AlphaFoldDB" id="B9SLB8"/>
<dbReference type="Proteomes" id="UP000008311">
    <property type="component" value="Unassembled WGS sequence"/>
</dbReference>
<keyword evidence="3" id="KW-1185">Reference proteome</keyword>
<proteinExistence type="predicted"/>
<name>B9SLB8_RICCO</name>
<protein>
    <submittedName>
        <fullName evidence="2">Uncharacterized protein</fullName>
    </submittedName>
</protein>
<feature type="region of interest" description="Disordered" evidence="1">
    <location>
        <begin position="30"/>
        <end position="55"/>
    </location>
</feature>
<dbReference type="EMBL" id="EQ974016">
    <property type="protein sequence ID" value="EEF35593.1"/>
    <property type="molecule type" value="Genomic_DNA"/>
</dbReference>
<evidence type="ECO:0000313" key="3">
    <source>
        <dbReference type="Proteomes" id="UP000008311"/>
    </source>
</evidence>
<sequence length="120" mass="13445">MIVMSQLSNTLAQRTSGKLISVANTYKRRRVKKNKGKKPVLPRSEGFNHSLGPITRSRSQASTNLVLELATHVMGDPNRPIQSQLEEFLAIYKTGQAAQHARQQQLADQLDHLTRLTNTL</sequence>
<evidence type="ECO:0000256" key="1">
    <source>
        <dbReference type="SAM" id="MobiDB-lite"/>
    </source>
</evidence>
<evidence type="ECO:0000313" key="2">
    <source>
        <dbReference type="EMBL" id="EEF35593.1"/>
    </source>
</evidence>
<feature type="compositionally biased region" description="Basic residues" evidence="1">
    <location>
        <begin position="30"/>
        <end position="40"/>
    </location>
</feature>
<accession>B9SLB8</accession>
<gene>
    <name evidence="2" type="ORF">RCOM_0626100</name>
</gene>
<dbReference type="InParanoid" id="B9SLB8"/>
<reference evidence="3" key="1">
    <citation type="journal article" date="2010" name="Nat. Biotechnol.">
        <title>Draft genome sequence of the oilseed species Ricinus communis.</title>
        <authorList>
            <person name="Chan A.P."/>
            <person name="Crabtree J."/>
            <person name="Zhao Q."/>
            <person name="Lorenzi H."/>
            <person name="Orvis J."/>
            <person name="Puiu D."/>
            <person name="Melake-Berhan A."/>
            <person name="Jones K.M."/>
            <person name="Redman J."/>
            <person name="Chen G."/>
            <person name="Cahoon E.B."/>
            <person name="Gedil M."/>
            <person name="Stanke M."/>
            <person name="Haas B.J."/>
            <person name="Wortman J.R."/>
            <person name="Fraser-Liggett C.M."/>
            <person name="Ravel J."/>
            <person name="Rabinowicz P.D."/>
        </authorList>
    </citation>
    <scope>NUCLEOTIDE SEQUENCE [LARGE SCALE GENOMIC DNA]</scope>
    <source>
        <strain evidence="3">cv. Hale</strain>
    </source>
</reference>